<evidence type="ECO:0000313" key="12">
    <source>
        <dbReference type="Proteomes" id="UP000309668"/>
    </source>
</evidence>
<dbReference type="PIRSF" id="PIRSF006603">
    <property type="entry name" value="DinF"/>
    <property type="match status" value="1"/>
</dbReference>
<feature type="transmembrane region" description="Helical" evidence="10">
    <location>
        <begin position="144"/>
        <end position="165"/>
    </location>
</feature>
<dbReference type="PANTHER" id="PTHR43298">
    <property type="entry name" value="MULTIDRUG RESISTANCE PROTEIN NORM-RELATED"/>
    <property type="match status" value="1"/>
</dbReference>
<feature type="transmembrane region" description="Helical" evidence="10">
    <location>
        <begin position="367"/>
        <end position="386"/>
    </location>
</feature>
<evidence type="ECO:0000256" key="5">
    <source>
        <dbReference type="ARBA" id="ARBA00022692"/>
    </source>
</evidence>
<dbReference type="AlphaFoldDB" id="A0A5S3P1V3"/>
<dbReference type="GO" id="GO:0042910">
    <property type="term" value="F:xenobiotic transmembrane transporter activity"/>
    <property type="evidence" value="ECO:0007669"/>
    <property type="project" value="InterPro"/>
</dbReference>
<keyword evidence="4" id="KW-1003">Cell membrane</keyword>
<dbReference type="EMBL" id="VCAO01000007">
    <property type="protein sequence ID" value="TMM46592.1"/>
    <property type="molecule type" value="Genomic_DNA"/>
</dbReference>
<comment type="subcellular location">
    <subcellularLocation>
        <location evidence="1">Cell inner membrane</location>
        <topology evidence="1">Multi-pass membrane protein</topology>
    </subcellularLocation>
</comment>
<feature type="transmembrane region" description="Helical" evidence="10">
    <location>
        <begin position="107"/>
        <end position="132"/>
    </location>
</feature>
<dbReference type="InterPro" id="IPR002528">
    <property type="entry name" value="MATE_fam"/>
</dbReference>
<dbReference type="GO" id="GO:0015297">
    <property type="term" value="F:antiporter activity"/>
    <property type="evidence" value="ECO:0007669"/>
    <property type="project" value="UniProtKB-KW"/>
</dbReference>
<evidence type="ECO:0000256" key="6">
    <source>
        <dbReference type="ARBA" id="ARBA00022989"/>
    </source>
</evidence>
<dbReference type="InterPro" id="IPR048279">
    <property type="entry name" value="MdtK-like"/>
</dbReference>
<keyword evidence="6 10" id="KW-1133">Transmembrane helix</keyword>
<comment type="caution">
    <text evidence="11">The sequence shown here is derived from an EMBL/GenBank/DDBJ whole genome shotgun (WGS) entry which is preliminary data.</text>
</comment>
<keyword evidence="8 10" id="KW-0472">Membrane</keyword>
<evidence type="ECO:0000256" key="4">
    <source>
        <dbReference type="ARBA" id="ARBA00022475"/>
    </source>
</evidence>
<evidence type="ECO:0000313" key="11">
    <source>
        <dbReference type="EMBL" id="TMM46592.1"/>
    </source>
</evidence>
<evidence type="ECO:0000256" key="7">
    <source>
        <dbReference type="ARBA" id="ARBA00023065"/>
    </source>
</evidence>
<feature type="transmembrane region" description="Helical" evidence="10">
    <location>
        <begin position="27"/>
        <end position="50"/>
    </location>
</feature>
<dbReference type="PANTHER" id="PTHR43298:SF2">
    <property type="entry name" value="FMN_FAD EXPORTER YEEO-RELATED"/>
    <property type="match status" value="1"/>
</dbReference>
<dbReference type="OrthoDB" id="9780160at2"/>
<feature type="transmembrane region" description="Helical" evidence="10">
    <location>
        <begin position="290"/>
        <end position="309"/>
    </location>
</feature>
<evidence type="ECO:0000256" key="3">
    <source>
        <dbReference type="ARBA" id="ARBA00022449"/>
    </source>
</evidence>
<dbReference type="Proteomes" id="UP000309668">
    <property type="component" value="Unassembled WGS sequence"/>
</dbReference>
<feature type="transmembrane region" description="Helical" evidence="10">
    <location>
        <begin position="437"/>
        <end position="456"/>
    </location>
</feature>
<keyword evidence="7" id="KW-0406">Ion transport</keyword>
<keyword evidence="3" id="KW-0050">Antiport</keyword>
<organism evidence="11 12">
    <name type="scientific">Qipengyuania marisflavi</name>
    <dbReference type="NCBI Taxonomy" id="2486356"/>
    <lineage>
        <taxon>Bacteria</taxon>
        <taxon>Pseudomonadati</taxon>
        <taxon>Pseudomonadota</taxon>
        <taxon>Alphaproteobacteria</taxon>
        <taxon>Sphingomonadales</taxon>
        <taxon>Erythrobacteraceae</taxon>
        <taxon>Qipengyuania</taxon>
    </lineage>
</organism>
<dbReference type="GO" id="GO:0006811">
    <property type="term" value="P:monoatomic ion transport"/>
    <property type="evidence" value="ECO:0007669"/>
    <property type="project" value="UniProtKB-KW"/>
</dbReference>
<reference evidence="11 12" key="1">
    <citation type="submission" date="2019-05" db="EMBL/GenBank/DDBJ databases">
        <title>Erythrobacter marisflavi sp. nov., isolated from isolated from water of an estuary environment.</title>
        <authorList>
            <person name="Yoon J.-H."/>
        </authorList>
    </citation>
    <scope>NUCLEOTIDE SEQUENCE [LARGE SCALE GENOMIC DNA]</scope>
    <source>
        <strain evidence="11 12">KEM-5</strain>
    </source>
</reference>
<dbReference type="RefSeq" id="WP_138618945.1">
    <property type="nucleotide sequence ID" value="NZ_VCAO01000007.1"/>
</dbReference>
<proteinExistence type="predicted"/>
<sequence length="469" mass="50448">MTHHPAPKPLPIGSDGWRDEIRATYRLAWPLALANLLQMLVHAVDVIFVARLGERELAASALGIALFGLLLWAFSGLTGIVAALIAEELGRRRHAVREVRRSVRMALWLSLVSGAFGMAVCWFGEAIMLASGQEQSIAARTGDFLQIIMWAMIPMIAANVLRSFVSALGRPIFATAITALALVASVLGNYAFVFGNLGAPALGLEGSALASIITSVFVLACYIIAILADRRLRQYRIFGNWWRPEWQRLRELVRLGSPVMVIILAEAGLFSAAALLMGRIGASELAGHTVALQIAALAFQVPFGVGQAATIRVGYHYGARDKPAIARAGWVGIAMSAAFMCLTAAAMITVPHLLLRIYVDPALPANAAMVGFAIQFMLVAAAFQLFDGVQAVAAGALRGLQDTRVPMLIAIFSYWVPGFGAAWWLGFHTTLQGTGVWIGLAAGLVFAAILLTWRWARRERLGLVQPLAT</sequence>
<dbReference type="InterPro" id="IPR050222">
    <property type="entry name" value="MATE_MdtK"/>
</dbReference>
<feature type="transmembrane region" description="Helical" evidence="10">
    <location>
        <begin position="206"/>
        <end position="228"/>
    </location>
</feature>
<evidence type="ECO:0000256" key="9">
    <source>
        <dbReference type="ARBA" id="ARBA00031636"/>
    </source>
</evidence>
<accession>A0A5S3P1V3</accession>
<feature type="transmembrane region" description="Helical" evidence="10">
    <location>
        <begin position="330"/>
        <end position="355"/>
    </location>
</feature>
<feature type="transmembrane region" description="Helical" evidence="10">
    <location>
        <begin position="252"/>
        <end position="278"/>
    </location>
</feature>
<evidence type="ECO:0000256" key="2">
    <source>
        <dbReference type="ARBA" id="ARBA00022448"/>
    </source>
</evidence>
<protein>
    <recommendedName>
        <fullName evidence="9">Multidrug-efflux transporter</fullName>
    </recommendedName>
</protein>
<evidence type="ECO:0000256" key="10">
    <source>
        <dbReference type="SAM" id="Phobius"/>
    </source>
</evidence>
<dbReference type="NCBIfam" id="TIGR00797">
    <property type="entry name" value="matE"/>
    <property type="match status" value="1"/>
</dbReference>
<evidence type="ECO:0000256" key="1">
    <source>
        <dbReference type="ARBA" id="ARBA00004429"/>
    </source>
</evidence>
<evidence type="ECO:0000256" key="8">
    <source>
        <dbReference type="ARBA" id="ARBA00023136"/>
    </source>
</evidence>
<keyword evidence="5 10" id="KW-0812">Transmembrane</keyword>
<feature type="transmembrane region" description="Helical" evidence="10">
    <location>
        <begin position="62"/>
        <end position="86"/>
    </location>
</feature>
<dbReference type="Pfam" id="PF01554">
    <property type="entry name" value="MatE"/>
    <property type="match status" value="2"/>
</dbReference>
<keyword evidence="2" id="KW-0813">Transport</keyword>
<dbReference type="CDD" id="cd13131">
    <property type="entry name" value="MATE_NorM_like"/>
    <property type="match status" value="1"/>
</dbReference>
<gene>
    <name evidence="11" type="ORF">FEV51_11160</name>
</gene>
<feature type="transmembrane region" description="Helical" evidence="10">
    <location>
        <begin position="172"/>
        <end position="194"/>
    </location>
</feature>
<feature type="transmembrane region" description="Helical" evidence="10">
    <location>
        <begin position="407"/>
        <end position="425"/>
    </location>
</feature>
<dbReference type="GO" id="GO:0005886">
    <property type="term" value="C:plasma membrane"/>
    <property type="evidence" value="ECO:0007669"/>
    <property type="project" value="UniProtKB-SubCell"/>
</dbReference>
<name>A0A5S3P1V3_9SPHN</name>
<keyword evidence="12" id="KW-1185">Reference proteome</keyword>